<evidence type="ECO:0000313" key="7">
    <source>
        <dbReference type="Proteomes" id="UP000261520"/>
    </source>
</evidence>
<dbReference type="Ensembl" id="ENSPMGT00000009012.1">
    <property type="protein sequence ID" value="ENSPMGP00000008471.1"/>
    <property type="gene ID" value="ENSPMGG00000007007.1"/>
</dbReference>
<dbReference type="InterPro" id="IPR012677">
    <property type="entry name" value="Nucleotide-bd_a/b_plait_sf"/>
</dbReference>
<dbReference type="Pfam" id="PF00076">
    <property type="entry name" value="RRM_1"/>
    <property type="match status" value="1"/>
</dbReference>
<feature type="domain" description="RRM" evidence="5">
    <location>
        <begin position="20"/>
        <end position="91"/>
    </location>
</feature>
<dbReference type="InterPro" id="IPR035979">
    <property type="entry name" value="RBD_domain_sf"/>
</dbReference>
<keyword evidence="2 4" id="KW-0694">RNA-binding</keyword>
<dbReference type="STRING" id="409849.ENSPMGP00000008471"/>
<keyword evidence="7" id="KW-1185">Reference proteome</keyword>
<dbReference type="FunFam" id="3.30.70.330:FF:000019">
    <property type="entry name" value="heterogeneous nuclear ribonucleoproteins C1/C2 isoform X1"/>
    <property type="match status" value="1"/>
</dbReference>
<sequence>LDSLQTSNITNKTDPKSRNSRVFIGNLNTALVNKSDVEAIFSEYGRVLGCSVHKGYAFVQYASERHARAAVVGENGRVLAGQTLDINMAGEPRPSRAKALKRTASLYG</sequence>
<name>A0A3B3ZW01_9GOBI</name>
<dbReference type="PANTHER" id="PTHR13968">
    <property type="entry name" value="HETEROGENEOUS NUCLEAR RIBONUCLEOPROTEIN"/>
    <property type="match status" value="1"/>
</dbReference>
<dbReference type="InterPro" id="IPR000504">
    <property type="entry name" value="RRM_dom"/>
</dbReference>
<protein>
    <recommendedName>
        <fullName evidence="5">RRM domain-containing protein</fullName>
    </recommendedName>
</protein>
<evidence type="ECO:0000313" key="6">
    <source>
        <dbReference type="Ensembl" id="ENSPMGP00000008471.1"/>
    </source>
</evidence>
<evidence type="ECO:0000259" key="5">
    <source>
        <dbReference type="PROSITE" id="PS50102"/>
    </source>
</evidence>
<dbReference type="PROSITE" id="PS50102">
    <property type="entry name" value="RRM"/>
    <property type="match status" value="1"/>
</dbReference>
<dbReference type="PANTHER" id="PTHR13968:SF6">
    <property type="entry name" value="RNA-BINDING PROTEIN RALY"/>
    <property type="match status" value="1"/>
</dbReference>
<evidence type="ECO:0000256" key="3">
    <source>
        <dbReference type="ARBA" id="ARBA00023054"/>
    </source>
</evidence>
<reference evidence="6" key="1">
    <citation type="submission" date="2025-08" db="UniProtKB">
        <authorList>
            <consortium name="Ensembl"/>
        </authorList>
    </citation>
    <scope>IDENTIFICATION</scope>
</reference>
<dbReference type="SUPFAM" id="SSF54928">
    <property type="entry name" value="RNA-binding domain, RBD"/>
    <property type="match status" value="1"/>
</dbReference>
<dbReference type="SMART" id="SM00360">
    <property type="entry name" value="RRM"/>
    <property type="match status" value="1"/>
</dbReference>
<dbReference type="Gene3D" id="3.30.70.330">
    <property type="match status" value="1"/>
</dbReference>
<accession>A0A3B3ZW01</accession>
<dbReference type="Proteomes" id="UP000261520">
    <property type="component" value="Unplaced"/>
</dbReference>
<organism evidence="6 7">
    <name type="scientific">Periophthalmus magnuspinnatus</name>
    <dbReference type="NCBI Taxonomy" id="409849"/>
    <lineage>
        <taxon>Eukaryota</taxon>
        <taxon>Metazoa</taxon>
        <taxon>Chordata</taxon>
        <taxon>Craniata</taxon>
        <taxon>Vertebrata</taxon>
        <taxon>Euteleostomi</taxon>
        <taxon>Actinopterygii</taxon>
        <taxon>Neopterygii</taxon>
        <taxon>Teleostei</taxon>
        <taxon>Neoteleostei</taxon>
        <taxon>Acanthomorphata</taxon>
        <taxon>Gobiaria</taxon>
        <taxon>Gobiiformes</taxon>
        <taxon>Gobioidei</taxon>
        <taxon>Gobiidae</taxon>
        <taxon>Oxudercinae</taxon>
        <taxon>Periophthalmus</taxon>
    </lineage>
</organism>
<dbReference type="GO" id="GO:0005634">
    <property type="term" value="C:nucleus"/>
    <property type="evidence" value="ECO:0007669"/>
    <property type="project" value="TreeGrafter"/>
</dbReference>
<evidence type="ECO:0000256" key="4">
    <source>
        <dbReference type="PROSITE-ProRule" id="PRU00176"/>
    </source>
</evidence>
<dbReference type="AlphaFoldDB" id="A0A3B3ZW01"/>
<proteinExistence type="inferred from homology"/>
<keyword evidence="3" id="KW-0175">Coiled coil</keyword>
<evidence type="ECO:0000256" key="1">
    <source>
        <dbReference type="ARBA" id="ARBA00008631"/>
    </source>
</evidence>
<evidence type="ECO:0000256" key="2">
    <source>
        <dbReference type="ARBA" id="ARBA00022884"/>
    </source>
</evidence>
<reference evidence="6" key="2">
    <citation type="submission" date="2025-09" db="UniProtKB">
        <authorList>
            <consortium name="Ensembl"/>
        </authorList>
    </citation>
    <scope>IDENTIFICATION</scope>
</reference>
<dbReference type="InterPro" id="IPR051186">
    <property type="entry name" value="RRM_HNRPC/RALY_subfam"/>
</dbReference>
<dbReference type="GO" id="GO:0003723">
    <property type="term" value="F:RNA binding"/>
    <property type="evidence" value="ECO:0007669"/>
    <property type="project" value="UniProtKB-UniRule"/>
</dbReference>
<comment type="similarity">
    <text evidence="1">Belongs to the RRM HNRPC family. RALY subfamily.</text>
</comment>